<evidence type="ECO:0000256" key="3">
    <source>
        <dbReference type="ARBA" id="ARBA00023163"/>
    </source>
</evidence>
<keyword evidence="4" id="KW-0472">Membrane</keyword>
<keyword evidence="5" id="KW-0732">Signal</keyword>
<keyword evidence="3" id="KW-0804">Transcription</keyword>
<dbReference type="InterPro" id="IPR016032">
    <property type="entry name" value="Sig_transdc_resp-reg_C-effctor"/>
</dbReference>
<keyword evidence="4" id="KW-0812">Transmembrane</keyword>
<dbReference type="CDD" id="cd06170">
    <property type="entry name" value="LuxR_C_like"/>
    <property type="match status" value="1"/>
</dbReference>
<dbReference type="STRING" id="1850246.LPB138_02320"/>
<feature type="transmembrane region" description="Helical" evidence="4">
    <location>
        <begin position="255"/>
        <end position="277"/>
    </location>
</feature>
<dbReference type="GO" id="GO:0006355">
    <property type="term" value="P:regulation of DNA-templated transcription"/>
    <property type="evidence" value="ECO:0007669"/>
    <property type="project" value="InterPro"/>
</dbReference>
<feature type="domain" description="HTH luxR-type" evidence="6">
    <location>
        <begin position="287"/>
        <end position="348"/>
    </location>
</feature>
<name>A0A1D8P4Q3_9FLAO</name>
<sequence length="348" mass="40760">MNFNQKLCLLLLLFCSSIQYGQFQFSVEVNNEFDNSTAYLSIVDDYKKSFSFLTEKIIQEAKIDSLGNFIFKGDFLSDENKFYKIHIDKCNDNITDSNHLLDHCEDSQEILFIANNTDYIHFPLNNFEQMLCALQYSRPQNIAIHKIDSVQETLLLNLQDSKSDIQRQAIYTNYFKKIKDYSQSFNEPLAELYSFNIYSDEKSFSRNLYIHDLKTSKYYESLLKKMEKTYPNSNYTLQFKADLKRDNYKPSSSKYSTILIGVLGLLLASITLNIYLLKFKNKKSTSRINYKEVLSPQEQKVFELMHQKMANKEIANSLFISVSTVKTHINNIYSKLSISSRNEMSQFF</sequence>
<feature type="chain" id="PRO_5009110745" description="HTH luxR-type domain-containing protein" evidence="5">
    <location>
        <begin position="22"/>
        <end position="348"/>
    </location>
</feature>
<dbReference type="AlphaFoldDB" id="A0A1D8P4Q3"/>
<keyword evidence="4" id="KW-1133">Transmembrane helix</keyword>
<reference evidence="7 8" key="1">
    <citation type="submission" date="2016-10" db="EMBL/GenBank/DDBJ databases">
        <title>Lutibacter sp. LPB0138, isolated from marine gastropod.</title>
        <authorList>
            <person name="Kim E."/>
            <person name="Yi H."/>
        </authorList>
    </citation>
    <scope>NUCLEOTIDE SEQUENCE [LARGE SCALE GENOMIC DNA]</scope>
    <source>
        <strain evidence="7 8">LPB0138</strain>
    </source>
</reference>
<dbReference type="PANTHER" id="PTHR44688">
    <property type="entry name" value="DNA-BINDING TRANSCRIPTIONAL ACTIVATOR DEVR_DOSR"/>
    <property type="match status" value="1"/>
</dbReference>
<evidence type="ECO:0000256" key="4">
    <source>
        <dbReference type="SAM" id="Phobius"/>
    </source>
</evidence>
<keyword evidence="1" id="KW-0805">Transcription regulation</keyword>
<dbReference type="Proteomes" id="UP000176050">
    <property type="component" value="Chromosome"/>
</dbReference>
<dbReference type="RefSeq" id="WP_070235698.1">
    <property type="nucleotide sequence ID" value="NZ_CP017478.1"/>
</dbReference>
<gene>
    <name evidence="7" type="ORF">LPB138_02320</name>
</gene>
<protein>
    <recommendedName>
        <fullName evidence="6">HTH luxR-type domain-containing protein</fullName>
    </recommendedName>
</protein>
<evidence type="ECO:0000313" key="7">
    <source>
        <dbReference type="EMBL" id="AOW19582.1"/>
    </source>
</evidence>
<organism evidence="7 8">
    <name type="scientific">Urechidicola croceus</name>
    <dbReference type="NCBI Taxonomy" id="1850246"/>
    <lineage>
        <taxon>Bacteria</taxon>
        <taxon>Pseudomonadati</taxon>
        <taxon>Bacteroidota</taxon>
        <taxon>Flavobacteriia</taxon>
        <taxon>Flavobacteriales</taxon>
        <taxon>Flavobacteriaceae</taxon>
        <taxon>Urechidicola</taxon>
    </lineage>
</organism>
<dbReference type="EMBL" id="CP017478">
    <property type="protein sequence ID" value="AOW19582.1"/>
    <property type="molecule type" value="Genomic_DNA"/>
</dbReference>
<accession>A0A1D8P4Q3</accession>
<evidence type="ECO:0000259" key="6">
    <source>
        <dbReference type="PROSITE" id="PS50043"/>
    </source>
</evidence>
<dbReference type="Pfam" id="PF00196">
    <property type="entry name" value="GerE"/>
    <property type="match status" value="1"/>
</dbReference>
<feature type="signal peptide" evidence="5">
    <location>
        <begin position="1"/>
        <end position="21"/>
    </location>
</feature>
<dbReference type="SMART" id="SM00421">
    <property type="entry name" value="HTH_LUXR"/>
    <property type="match status" value="1"/>
</dbReference>
<evidence type="ECO:0000313" key="8">
    <source>
        <dbReference type="Proteomes" id="UP000176050"/>
    </source>
</evidence>
<dbReference type="PANTHER" id="PTHR44688:SF16">
    <property type="entry name" value="DNA-BINDING TRANSCRIPTIONAL ACTIVATOR DEVR_DOSR"/>
    <property type="match status" value="1"/>
</dbReference>
<dbReference type="SUPFAM" id="SSF46894">
    <property type="entry name" value="C-terminal effector domain of the bipartite response regulators"/>
    <property type="match status" value="1"/>
</dbReference>
<keyword evidence="2" id="KW-0238">DNA-binding</keyword>
<evidence type="ECO:0000256" key="2">
    <source>
        <dbReference type="ARBA" id="ARBA00023125"/>
    </source>
</evidence>
<dbReference type="PRINTS" id="PR00038">
    <property type="entry name" value="HTHLUXR"/>
</dbReference>
<dbReference type="OrthoDB" id="9807565at2"/>
<evidence type="ECO:0000256" key="1">
    <source>
        <dbReference type="ARBA" id="ARBA00023015"/>
    </source>
</evidence>
<dbReference type="Gene3D" id="1.10.10.10">
    <property type="entry name" value="Winged helix-like DNA-binding domain superfamily/Winged helix DNA-binding domain"/>
    <property type="match status" value="1"/>
</dbReference>
<dbReference type="InterPro" id="IPR000792">
    <property type="entry name" value="Tscrpt_reg_LuxR_C"/>
</dbReference>
<proteinExistence type="predicted"/>
<dbReference type="GO" id="GO:0003677">
    <property type="term" value="F:DNA binding"/>
    <property type="evidence" value="ECO:0007669"/>
    <property type="project" value="UniProtKB-KW"/>
</dbReference>
<dbReference type="KEGG" id="lul:LPB138_02320"/>
<dbReference type="InterPro" id="IPR036388">
    <property type="entry name" value="WH-like_DNA-bd_sf"/>
</dbReference>
<evidence type="ECO:0000256" key="5">
    <source>
        <dbReference type="SAM" id="SignalP"/>
    </source>
</evidence>
<dbReference type="PROSITE" id="PS50043">
    <property type="entry name" value="HTH_LUXR_2"/>
    <property type="match status" value="1"/>
</dbReference>
<keyword evidence="8" id="KW-1185">Reference proteome</keyword>